<reference evidence="1 2" key="1">
    <citation type="submission" date="2019-03" db="EMBL/GenBank/DDBJ databases">
        <authorList>
            <person name="Kim S.G."/>
            <person name="Park S.C."/>
        </authorList>
    </citation>
    <scope>NUCLEOTIDE SEQUENCE [LARGE SCALE GENOMIC DNA]</scope>
</reference>
<gene>
    <name evidence="1" type="ORF">pETSU_038</name>
</gene>
<accession>A0A4D6DY55</accession>
<proteinExistence type="predicted"/>
<sequence>MDINDDLVHYGNMLAGCESINDVLANGGKLSYEGRYAQTVLSLHAQDAGFVAGTEGFVENVKAGAGKAIKWIMDLLKSIRDFFFGSHEEQVKKAGANAEKAADIIANPNKLFGAGITQSLDIQANFTVSKSAAETAKKQFNALSPEAKKEAEEEFKAKAKENSLNETGQATVDKIKAAITTGATALKRPASEIARLNAMEDGGLSNRLGLGDGNAYETIIGDILGDIKGLKVSTISNTVKYLIKVADGANTDLKDAVKELEGLTKKIGETGNQADQRKLSRAGMIVNELAKIVKGTQQLVITVNNALTQAIRSEQDKVVAAILRKNKITVAGVLNKDDDSEAKEKLTK</sequence>
<dbReference type="EMBL" id="MK689364">
    <property type="protein sequence ID" value="QBZ70619.1"/>
    <property type="molecule type" value="Genomic_DNA"/>
</dbReference>
<organism evidence="1 2">
    <name type="scientific">Edwardsiella phage pEt-SU</name>
    <dbReference type="NCBI Taxonomy" id="2562142"/>
    <lineage>
        <taxon>Viruses</taxon>
        <taxon>Duplodnaviria</taxon>
        <taxon>Heunggongvirae</taxon>
        <taxon>Uroviricota</taxon>
        <taxon>Caudoviricetes</taxon>
        <taxon>Chimalliviridae</taxon>
        <taxon>Petsuvirus</taxon>
        <taxon>Petsuvirus pEtSU</taxon>
    </lineage>
</organism>
<name>A0A4D6DY55_9CAUD</name>
<dbReference type="Proteomes" id="UP000297195">
    <property type="component" value="Segment"/>
</dbReference>
<evidence type="ECO:0000313" key="1">
    <source>
        <dbReference type="EMBL" id="QBZ70619.1"/>
    </source>
</evidence>
<keyword evidence="2" id="KW-1185">Reference proteome</keyword>
<evidence type="ECO:0000313" key="2">
    <source>
        <dbReference type="Proteomes" id="UP000297195"/>
    </source>
</evidence>
<protein>
    <submittedName>
        <fullName evidence="1">Uncharacterized protein</fullName>
    </submittedName>
</protein>